<evidence type="ECO:0000313" key="3">
    <source>
        <dbReference type="EMBL" id="AQP49168.1"/>
    </source>
</evidence>
<proteinExistence type="inferred from homology"/>
<evidence type="ECO:0000256" key="1">
    <source>
        <dbReference type="ARBA" id="ARBA00007435"/>
    </source>
</evidence>
<dbReference type="RefSeq" id="WP_077687495.1">
    <property type="nucleotide sequence ID" value="NZ_CP019606.1"/>
</dbReference>
<keyword evidence="4" id="KW-1185">Reference proteome</keyword>
<gene>
    <name evidence="3" type="ORF">BW730_02980</name>
</gene>
<reference evidence="4" key="1">
    <citation type="submission" date="2017-02" db="EMBL/GenBank/DDBJ databases">
        <title>Tessaracoccus aquaemaris sp. nov., isolated from the intestine of a Korean rockfish, Sebastes schlegelii, in a marine aquaculture pond.</title>
        <authorList>
            <person name="Tak E.J."/>
            <person name="Bae J.-W."/>
        </authorList>
    </citation>
    <scope>NUCLEOTIDE SEQUENCE [LARGE SCALE GENOMIC DNA]</scope>
    <source>
        <strain evidence="4">NSG39</strain>
    </source>
</reference>
<dbReference type="SUPFAM" id="SSF82771">
    <property type="entry name" value="GIY-YIG endonuclease"/>
    <property type="match status" value="1"/>
</dbReference>
<dbReference type="PANTHER" id="PTHR34477:SF1">
    <property type="entry name" value="UPF0213 PROTEIN YHBQ"/>
    <property type="match status" value="1"/>
</dbReference>
<evidence type="ECO:0000313" key="4">
    <source>
        <dbReference type="Proteomes" id="UP000188145"/>
    </source>
</evidence>
<dbReference type="SMART" id="SM00465">
    <property type="entry name" value="GIYc"/>
    <property type="match status" value="1"/>
</dbReference>
<dbReference type="PANTHER" id="PTHR34477">
    <property type="entry name" value="UPF0213 PROTEIN YHBQ"/>
    <property type="match status" value="1"/>
</dbReference>
<comment type="similarity">
    <text evidence="1">Belongs to the UPF0213 family.</text>
</comment>
<organism evidence="3 4">
    <name type="scientific">Tessaracoccus aquimaris</name>
    <dbReference type="NCBI Taxonomy" id="1332264"/>
    <lineage>
        <taxon>Bacteria</taxon>
        <taxon>Bacillati</taxon>
        <taxon>Actinomycetota</taxon>
        <taxon>Actinomycetes</taxon>
        <taxon>Propionibacteriales</taxon>
        <taxon>Propionibacteriaceae</taxon>
        <taxon>Tessaracoccus</taxon>
    </lineage>
</organism>
<evidence type="ECO:0000259" key="2">
    <source>
        <dbReference type="PROSITE" id="PS50164"/>
    </source>
</evidence>
<dbReference type="PROSITE" id="PS50164">
    <property type="entry name" value="GIY_YIG"/>
    <property type="match status" value="1"/>
</dbReference>
<dbReference type="InterPro" id="IPR035901">
    <property type="entry name" value="GIY-YIG_endonuc_sf"/>
</dbReference>
<dbReference type="KEGG" id="tes:BW730_02980"/>
<dbReference type="AlphaFoldDB" id="A0A1Q2CSR2"/>
<dbReference type="Gene3D" id="3.40.1440.10">
    <property type="entry name" value="GIY-YIG endonuclease"/>
    <property type="match status" value="1"/>
</dbReference>
<accession>A0A1Q2CSR2</accession>
<dbReference type="Proteomes" id="UP000188145">
    <property type="component" value="Chromosome"/>
</dbReference>
<name>A0A1Q2CSR2_9ACTN</name>
<sequence length="93" mass="10660">MAWIYILRCADGFYYVGSARNLEARMDAHMAGKGAKFTRRRLPVELVYAQECDNIGEAWSLERKVHGWSHAKKEALVNGDFHLLPGLARGRRR</sequence>
<dbReference type="EMBL" id="CP019606">
    <property type="protein sequence ID" value="AQP49168.1"/>
    <property type="molecule type" value="Genomic_DNA"/>
</dbReference>
<dbReference type="InterPro" id="IPR000305">
    <property type="entry name" value="GIY-YIG_endonuc"/>
</dbReference>
<protein>
    <recommendedName>
        <fullName evidence="2">GIY-YIG domain-containing protein</fullName>
    </recommendedName>
</protein>
<dbReference type="OrthoDB" id="9797095at2"/>
<dbReference type="InterPro" id="IPR050190">
    <property type="entry name" value="UPF0213_domain"/>
</dbReference>
<dbReference type="Pfam" id="PF01541">
    <property type="entry name" value="GIY-YIG"/>
    <property type="match status" value="1"/>
</dbReference>
<dbReference type="CDD" id="cd10456">
    <property type="entry name" value="GIY-YIG_UPF0213"/>
    <property type="match status" value="1"/>
</dbReference>
<feature type="domain" description="GIY-YIG" evidence="2">
    <location>
        <begin position="1"/>
        <end position="75"/>
    </location>
</feature>